<evidence type="ECO:0000256" key="1">
    <source>
        <dbReference type="ARBA" id="ARBA00010394"/>
    </source>
</evidence>
<dbReference type="GeneID" id="14493825"/>
<dbReference type="InterPro" id="IPR002652">
    <property type="entry name" value="Importin-a_IBB"/>
</dbReference>
<dbReference type="Pfam" id="PF00514">
    <property type="entry name" value="Arm"/>
    <property type="match status" value="1"/>
</dbReference>
<dbReference type="RefSeq" id="XP_004179314.1">
    <property type="nucleotide sequence ID" value="XM_004179266.1"/>
</dbReference>
<dbReference type="InParanoid" id="I2H093"/>
<keyword evidence="8" id="KW-1185">Reference proteome</keyword>
<dbReference type="EMBL" id="HE806317">
    <property type="protein sequence ID" value="CCH59795.1"/>
    <property type="molecule type" value="Genomic_DNA"/>
</dbReference>
<dbReference type="HOGENOM" id="CLU_483268_0_0_1"/>
<keyword evidence="4 5" id="KW-0653">Protein transport</keyword>
<evidence type="ECO:0000256" key="2">
    <source>
        <dbReference type="ARBA" id="ARBA00022448"/>
    </source>
</evidence>
<gene>
    <name evidence="7" type="primary">TBLA0B09790</name>
    <name evidence="7" type="ORF">TBLA_0B09790</name>
</gene>
<dbReference type="OrthoDB" id="29145at2759"/>
<dbReference type="KEGG" id="tbl:TBLA_0B09790"/>
<evidence type="ECO:0000256" key="5">
    <source>
        <dbReference type="PIRNR" id="PIRNR005673"/>
    </source>
</evidence>
<dbReference type="Proteomes" id="UP000002866">
    <property type="component" value="Chromosome 2"/>
</dbReference>
<evidence type="ECO:0000313" key="7">
    <source>
        <dbReference type="EMBL" id="CCH59795.1"/>
    </source>
</evidence>
<dbReference type="STRING" id="1071380.I2H093"/>
<dbReference type="AlphaFoldDB" id="I2H093"/>
<dbReference type="SUPFAM" id="SSF48371">
    <property type="entry name" value="ARM repeat"/>
    <property type="match status" value="1"/>
</dbReference>
<dbReference type="PIRSF" id="PIRSF005673">
    <property type="entry name" value="Importin_alpha"/>
    <property type="match status" value="1"/>
</dbReference>
<dbReference type="GO" id="GO:0005737">
    <property type="term" value="C:cytoplasm"/>
    <property type="evidence" value="ECO:0007669"/>
    <property type="project" value="InterPro"/>
</dbReference>
<protein>
    <recommendedName>
        <fullName evidence="5">Importin subunit alpha</fullName>
    </recommendedName>
</protein>
<accession>I2H093</accession>
<evidence type="ECO:0000259" key="6">
    <source>
        <dbReference type="PROSITE" id="PS51214"/>
    </source>
</evidence>
<reference evidence="7 8" key="1">
    <citation type="journal article" date="2011" name="Proc. Natl. Acad. Sci. U.S.A.">
        <title>Evolutionary erosion of yeast sex chromosomes by mating-type switching accidents.</title>
        <authorList>
            <person name="Gordon J.L."/>
            <person name="Armisen D."/>
            <person name="Proux-Wera E."/>
            <person name="Oheigeartaigh S.S."/>
            <person name="Byrne K.P."/>
            <person name="Wolfe K.H."/>
        </authorList>
    </citation>
    <scope>NUCLEOTIDE SEQUENCE [LARGE SCALE GENOMIC DNA]</scope>
    <source>
        <strain evidence="8">ATCC 34711 / CBS 6284 / DSM 70876 / NBRC 10599 / NRRL Y-10934 / UCD 77-7</strain>
    </source>
</reference>
<proteinExistence type="inferred from homology"/>
<keyword evidence="2 5" id="KW-0813">Transport</keyword>
<dbReference type="eggNOG" id="KOG0166">
    <property type="taxonomic scope" value="Eukaryota"/>
</dbReference>
<dbReference type="PROSITE" id="PS51214">
    <property type="entry name" value="IBB"/>
    <property type="match status" value="1"/>
</dbReference>
<dbReference type="Pfam" id="PF01749">
    <property type="entry name" value="IBB"/>
    <property type="match status" value="1"/>
</dbReference>
<evidence type="ECO:0000256" key="4">
    <source>
        <dbReference type="ARBA" id="ARBA00022927"/>
    </source>
</evidence>
<dbReference type="PANTHER" id="PTHR23316">
    <property type="entry name" value="IMPORTIN ALPHA"/>
    <property type="match status" value="1"/>
</dbReference>
<dbReference type="Gene3D" id="1.25.10.10">
    <property type="entry name" value="Leucine-rich Repeat Variant"/>
    <property type="match status" value="1"/>
</dbReference>
<dbReference type="InterPro" id="IPR000225">
    <property type="entry name" value="Armadillo"/>
</dbReference>
<dbReference type="InterPro" id="IPR011989">
    <property type="entry name" value="ARM-like"/>
</dbReference>
<comment type="similarity">
    <text evidence="1 5">Belongs to the importin alpha family.</text>
</comment>
<dbReference type="GO" id="GO:0006606">
    <property type="term" value="P:protein import into nucleus"/>
    <property type="evidence" value="ECO:0007669"/>
    <property type="project" value="InterPro"/>
</dbReference>
<organism evidence="7 8">
    <name type="scientific">Henningerozyma blattae (strain ATCC 34711 / CBS 6284 / DSM 70876 / NBRC 10599 / NRRL Y-10934 / UCD 77-7)</name>
    <name type="common">Yeast</name>
    <name type="synonym">Tetrapisispora blattae</name>
    <dbReference type="NCBI Taxonomy" id="1071380"/>
    <lineage>
        <taxon>Eukaryota</taxon>
        <taxon>Fungi</taxon>
        <taxon>Dikarya</taxon>
        <taxon>Ascomycota</taxon>
        <taxon>Saccharomycotina</taxon>
        <taxon>Saccharomycetes</taxon>
        <taxon>Saccharomycetales</taxon>
        <taxon>Saccharomycetaceae</taxon>
        <taxon>Henningerozyma</taxon>
    </lineage>
</organism>
<dbReference type="InterPro" id="IPR024931">
    <property type="entry name" value="Importin_alpha"/>
</dbReference>
<evidence type="ECO:0000313" key="8">
    <source>
        <dbReference type="Proteomes" id="UP000002866"/>
    </source>
</evidence>
<dbReference type="InterPro" id="IPR016024">
    <property type="entry name" value="ARM-type_fold"/>
</dbReference>
<name>I2H093_HENB6</name>
<evidence type="ECO:0000256" key="3">
    <source>
        <dbReference type="ARBA" id="ARBA00022737"/>
    </source>
</evidence>
<keyword evidence="3" id="KW-0677">Repeat</keyword>
<sequence>MTSESNNNNNNNNKTNAYRIKKYKNKKRFNHNELKRRNHQKHIETRKAFRDEYLSKRNVIDAAMAEKYPCSRINSIFLRSNYNMDGLIGYFNTNITDTTYDFNLNYYVDIASNDFETELPRIASKLSHSGSDSICSILVKLRQLLHLQTAINSTSIIRSGIIPKLVHCVDPGAPQQIQCNSICCLRIISSFSNDSISLMVDLNIILRLISLLYSTSDEIKEQSVWILGNIASNSVYNRHLVIYNKSVRILVGLLNNRNSYQTSMVRIISWTLANLCKDISSKETYYEDKEELLRIVPFLSSLLLSPDFRIVLNAARVASYLIDEEESTIQYFLDNRVVEVLINILNTDMVKIRKLILQTLVKISMGSDDQVRNIIDFGLLPLIKSSLDNKGYVGKKNTIWIISNICCGKIENIKEVINIGIIPLLIDILKYDVVDRKIEVCWVIYNCVTVVETEYEIIDYLLDQDFIRPLSDCLEISDNTIVILVLEIFAKILNFEFIKDKIVNKKIFSKNFETSFIFEKIIELALHKNKAISNLSKTFIRLSQEGNCEMQRCYPQTSELKYVD</sequence>
<dbReference type="SMART" id="SM00185">
    <property type="entry name" value="ARM"/>
    <property type="match status" value="7"/>
</dbReference>
<dbReference type="GO" id="GO:0061608">
    <property type="term" value="F:nuclear import signal receptor activity"/>
    <property type="evidence" value="ECO:0007669"/>
    <property type="project" value="InterPro"/>
</dbReference>
<feature type="domain" description="IBB" evidence="6">
    <location>
        <begin position="3"/>
        <end position="67"/>
    </location>
</feature>